<proteinExistence type="predicted"/>
<name>A0ABU7UJE0_LELAM</name>
<feature type="domain" description="ImpA N-terminal" evidence="1">
    <location>
        <begin position="14"/>
        <end position="131"/>
    </location>
</feature>
<protein>
    <submittedName>
        <fullName evidence="2">Type VI secretion system ImpA family N-terminal domain-containing protein</fullName>
    </submittedName>
</protein>
<reference evidence="2 3" key="1">
    <citation type="submission" date="2023-10" db="EMBL/GenBank/DDBJ databases">
        <title>Wastewater isolates of ESBL- and carbapenemase-producing Gram-negative bacteria from New Zealand.</title>
        <authorList>
            <person name="Straub C."/>
            <person name="Weaver L."/>
            <person name="Cornelius A."/>
            <person name="Mcgill E."/>
            <person name="Dyet K."/>
            <person name="White L."/>
            <person name="Pattis I."/>
        </authorList>
    </citation>
    <scope>NUCLEOTIDE SEQUENCE [LARGE SCALE GENOMIC DNA]</scope>
    <source>
        <strain evidence="2 3">ESBL35</strain>
    </source>
</reference>
<evidence type="ECO:0000313" key="3">
    <source>
        <dbReference type="Proteomes" id="UP001335910"/>
    </source>
</evidence>
<dbReference type="Proteomes" id="UP001335910">
    <property type="component" value="Unassembled WGS sequence"/>
</dbReference>
<dbReference type="PANTHER" id="PTHR37951">
    <property type="entry name" value="CYTOPLASMIC PROTEIN-RELATED"/>
    <property type="match status" value="1"/>
</dbReference>
<organism evidence="2 3">
    <name type="scientific">Lelliottia amnigena</name>
    <name type="common">Enterobacter amnigenus</name>
    <dbReference type="NCBI Taxonomy" id="61646"/>
    <lineage>
        <taxon>Bacteria</taxon>
        <taxon>Pseudomonadati</taxon>
        <taxon>Pseudomonadota</taxon>
        <taxon>Gammaproteobacteria</taxon>
        <taxon>Enterobacterales</taxon>
        <taxon>Enterobacteriaceae</taxon>
        <taxon>Lelliottia</taxon>
    </lineage>
</organism>
<keyword evidence="3" id="KW-1185">Reference proteome</keyword>
<comment type="caution">
    <text evidence="2">The sequence shown here is derived from an EMBL/GenBank/DDBJ whole genome shotgun (WGS) entry which is preliminary data.</text>
</comment>
<sequence length="337" mass="37693">MTINISNLISELESQGCGDDLEYDPDFLELSKEVAGGEETQYGDHVYTPEPINWLVVESLCLKLFKRTQDLRVGVFLARARFELGGLSSFIDGVQLLFFLLRERWSCVHPQLLAEEQFDPLVRINVLAELVVPSTVIATLRSQSLARSETGEELRCADLALIASGGASNERKECLARLGRFIEPRNSAELMQSLDKLNRLKSLLIDIGKILDTHTGLCAISPLLPLVELLQQWIQVLEGRLGNTNAQAVINLPSLGDAKMNSNQPLMQVGECRSREEVVKMLEAIEVYYHRHEPSSPIPMLLRRVKRLVGMEFMDIITELAPTNVDDIRALGGTQEK</sequence>
<gene>
    <name evidence="2" type="ORF">V4839_21850</name>
</gene>
<dbReference type="EMBL" id="JAZKLI010000002">
    <property type="protein sequence ID" value="MEE9686087.1"/>
    <property type="molecule type" value="Genomic_DNA"/>
</dbReference>
<dbReference type="InterPro" id="IPR017740">
    <property type="entry name" value="TssA-like"/>
</dbReference>
<dbReference type="PANTHER" id="PTHR37951:SF1">
    <property type="entry name" value="TYPE VI SECRETION SYSTEM COMPONENT TSSA1"/>
    <property type="match status" value="1"/>
</dbReference>
<evidence type="ECO:0000259" key="1">
    <source>
        <dbReference type="Pfam" id="PF06812"/>
    </source>
</evidence>
<dbReference type="Pfam" id="PF06812">
    <property type="entry name" value="ImpA_N"/>
    <property type="match status" value="1"/>
</dbReference>
<dbReference type="RefSeq" id="WP_320741521.1">
    <property type="nucleotide sequence ID" value="NZ_JAZKLB010000002.1"/>
</dbReference>
<dbReference type="InterPro" id="IPR010657">
    <property type="entry name" value="ImpA_N"/>
</dbReference>
<accession>A0ABU7UJE0</accession>
<evidence type="ECO:0000313" key="2">
    <source>
        <dbReference type="EMBL" id="MEE9686087.1"/>
    </source>
</evidence>